<evidence type="ECO:0000313" key="2">
    <source>
        <dbReference type="EMBL" id="TEW31093.1"/>
    </source>
</evidence>
<protein>
    <submittedName>
        <fullName evidence="1">Tryptophanase leader peptide</fullName>
    </submittedName>
</protein>
<dbReference type="Proteomes" id="UP000297565">
    <property type="component" value="Unassembled WGS sequence"/>
</dbReference>
<dbReference type="Proteomes" id="UP000595373">
    <property type="component" value="Chromosome"/>
</dbReference>
<dbReference type="EMBL" id="SNRV01000002">
    <property type="protein sequence ID" value="TEW31093.1"/>
    <property type="molecule type" value="Genomic_DNA"/>
</dbReference>
<sequence>MVNVLSPNQVWILVDPKLSLYFPITPQS</sequence>
<evidence type="ECO:0000313" key="4">
    <source>
        <dbReference type="Proteomes" id="UP000595373"/>
    </source>
</evidence>
<dbReference type="InterPro" id="IPR012620">
    <property type="entry name" value="Trp_operon_leader_peptide"/>
</dbReference>
<accession>A0A9Q7E670</accession>
<organism evidence="1 4">
    <name type="scientific">Histophilus somni</name>
    <name type="common">Haemophilus somnus</name>
    <dbReference type="NCBI Taxonomy" id="731"/>
    <lineage>
        <taxon>Bacteria</taxon>
        <taxon>Pseudomonadati</taxon>
        <taxon>Pseudomonadota</taxon>
        <taxon>Gammaproteobacteria</taxon>
        <taxon>Pasteurellales</taxon>
        <taxon>Pasteurellaceae</taxon>
        <taxon>Histophilus</taxon>
    </lineage>
</organism>
<reference evidence="1 4" key="2">
    <citation type="submission" date="2020-12" db="EMBL/GenBank/DDBJ databases">
        <title>ASc-MMNZ-VFA-070.</title>
        <authorList>
            <person name="Schryvers A."/>
            <person name="Mostafa Nazari M."/>
            <person name="Farshchi Andisi V."/>
            <person name="Timsit E."/>
            <person name="Walter Morck D."/>
        </authorList>
    </citation>
    <scope>NUCLEOTIDE SEQUENCE [LARGE SCALE GENOMIC DNA]</scope>
    <source>
        <strain evidence="1 4">ASc-MMNZ-VFA-070</strain>
    </source>
</reference>
<dbReference type="RefSeq" id="WP_075290610.1">
    <property type="nucleotide sequence ID" value="NZ_CP018802.1"/>
</dbReference>
<proteinExistence type="predicted"/>
<dbReference type="NCBIfam" id="TIGR02616">
    <property type="entry name" value="tnaC_leader"/>
    <property type="match status" value="1"/>
</dbReference>
<keyword evidence="4" id="KW-1185">Reference proteome</keyword>
<evidence type="ECO:0000313" key="3">
    <source>
        <dbReference type="Proteomes" id="UP000297565"/>
    </source>
</evidence>
<evidence type="ECO:0000313" key="1">
    <source>
        <dbReference type="EMBL" id="QQF83345.1"/>
    </source>
</evidence>
<reference evidence="2 3" key="1">
    <citation type="submission" date="2019-03" db="EMBL/GenBank/DDBJ databases">
        <title>Horizontal Gene Transfer Machinery in Histophilus somni.</title>
        <authorList>
            <person name="Mostafa Nazari M."/>
            <person name="Liljebjelke K."/>
        </authorList>
    </citation>
    <scope>NUCLEOTIDE SEQUENCE [LARGE SCALE GENOMIC DNA]</scope>
    <source>
        <strain evidence="2 3">UOC-EPH-KLM-04</strain>
    </source>
</reference>
<dbReference type="GO" id="GO:0031556">
    <property type="term" value="P:transcriptional attenuation by ribosome"/>
    <property type="evidence" value="ECO:0007669"/>
    <property type="project" value="InterPro"/>
</dbReference>
<gene>
    <name evidence="1" type="primary">tnaC</name>
    <name evidence="2" type="ORF">E2R48_02670</name>
    <name evidence="1" type="ORF">JFL49_05755</name>
</gene>
<dbReference type="GeneID" id="96990669"/>
<dbReference type="AlphaFoldDB" id="A0A9Q7E670"/>
<dbReference type="EMBL" id="CP066558">
    <property type="protein sequence ID" value="QQF83345.1"/>
    <property type="molecule type" value="Genomic_DNA"/>
</dbReference>
<name>A0A9Q7E670_HISSO</name>